<evidence type="ECO:0000313" key="1">
    <source>
        <dbReference type="EMBL" id="KAG5621269.1"/>
    </source>
</evidence>
<evidence type="ECO:0000313" key="2">
    <source>
        <dbReference type="Proteomes" id="UP000824120"/>
    </source>
</evidence>
<dbReference type="OrthoDB" id="1002340at2759"/>
<sequence>MAARLRQQLAKNETPIELVTPKVTAKQNLPASIFNMNDFMVKLVVDWKYTLIGKFNSTIPKIELIRKRFIV</sequence>
<accession>A0A9J6A9H4</accession>
<dbReference type="EMBL" id="JACXVP010000002">
    <property type="protein sequence ID" value="KAG5621269.1"/>
    <property type="molecule type" value="Genomic_DNA"/>
</dbReference>
<proteinExistence type="predicted"/>
<dbReference type="Proteomes" id="UP000824120">
    <property type="component" value="Chromosome 2"/>
</dbReference>
<protein>
    <submittedName>
        <fullName evidence="1">Uncharacterized protein</fullName>
    </submittedName>
</protein>
<name>A0A9J6A9H4_SOLCO</name>
<keyword evidence="2" id="KW-1185">Reference proteome</keyword>
<comment type="caution">
    <text evidence="1">The sequence shown here is derived from an EMBL/GenBank/DDBJ whole genome shotgun (WGS) entry which is preliminary data.</text>
</comment>
<reference evidence="1 2" key="1">
    <citation type="submission" date="2020-09" db="EMBL/GenBank/DDBJ databases">
        <title>De no assembly of potato wild relative species, Solanum commersonii.</title>
        <authorList>
            <person name="Cho K."/>
        </authorList>
    </citation>
    <scope>NUCLEOTIDE SEQUENCE [LARGE SCALE GENOMIC DNA]</scope>
    <source>
        <strain evidence="1">LZ3.2</strain>
        <tissue evidence="1">Leaf</tissue>
    </source>
</reference>
<organism evidence="1 2">
    <name type="scientific">Solanum commersonii</name>
    <name type="common">Commerson's wild potato</name>
    <name type="synonym">Commerson's nightshade</name>
    <dbReference type="NCBI Taxonomy" id="4109"/>
    <lineage>
        <taxon>Eukaryota</taxon>
        <taxon>Viridiplantae</taxon>
        <taxon>Streptophyta</taxon>
        <taxon>Embryophyta</taxon>
        <taxon>Tracheophyta</taxon>
        <taxon>Spermatophyta</taxon>
        <taxon>Magnoliopsida</taxon>
        <taxon>eudicotyledons</taxon>
        <taxon>Gunneridae</taxon>
        <taxon>Pentapetalae</taxon>
        <taxon>asterids</taxon>
        <taxon>lamiids</taxon>
        <taxon>Solanales</taxon>
        <taxon>Solanaceae</taxon>
        <taxon>Solanoideae</taxon>
        <taxon>Solaneae</taxon>
        <taxon>Solanum</taxon>
    </lineage>
</organism>
<gene>
    <name evidence="1" type="ORF">H5410_006487</name>
</gene>
<dbReference type="AlphaFoldDB" id="A0A9J6A9H4"/>